<keyword evidence="3" id="KW-1185">Reference proteome</keyword>
<organism evidence="2 3">
    <name type="scientific">Letharia columbiana</name>
    <dbReference type="NCBI Taxonomy" id="112416"/>
    <lineage>
        <taxon>Eukaryota</taxon>
        <taxon>Fungi</taxon>
        <taxon>Dikarya</taxon>
        <taxon>Ascomycota</taxon>
        <taxon>Pezizomycotina</taxon>
        <taxon>Lecanoromycetes</taxon>
        <taxon>OSLEUM clade</taxon>
        <taxon>Lecanoromycetidae</taxon>
        <taxon>Lecanorales</taxon>
        <taxon>Lecanorineae</taxon>
        <taxon>Parmeliaceae</taxon>
        <taxon>Letharia</taxon>
    </lineage>
</organism>
<evidence type="ECO:0000256" key="1">
    <source>
        <dbReference type="SAM" id="MobiDB-lite"/>
    </source>
</evidence>
<dbReference type="Proteomes" id="UP000578531">
    <property type="component" value="Unassembled WGS sequence"/>
</dbReference>
<gene>
    <name evidence="2" type="ORF">HO173_005726</name>
</gene>
<dbReference type="EMBL" id="JACCJC010000021">
    <property type="protein sequence ID" value="KAF6236098.1"/>
    <property type="molecule type" value="Genomic_DNA"/>
</dbReference>
<protein>
    <submittedName>
        <fullName evidence="2">Uncharacterized protein</fullName>
    </submittedName>
</protein>
<evidence type="ECO:0000313" key="2">
    <source>
        <dbReference type="EMBL" id="KAF6236098.1"/>
    </source>
</evidence>
<comment type="caution">
    <text evidence="2">The sequence shown here is derived from an EMBL/GenBank/DDBJ whole genome shotgun (WGS) entry which is preliminary data.</text>
</comment>
<dbReference type="GeneID" id="59287388"/>
<dbReference type="OrthoDB" id="5422863at2759"/>
<dbReference type="RefSeq" id="XP_037165450.1">
    <property type="nucleotide sequence ID" value="XM_037307641.1"/>
</dbReference>
<evidence type="ECO:0000313" key="3">
    <source>
        <dbReference type="Proteomes" id="UP000578531"/>
    </source>
</evidence>
<feature type="region of interest" description="Disordered" evidence="1">
    <location>
        <begin position="99"/>
        <end position="157"/>
    </location>
</feature>
<feature type="compositionally biased region" description="Polar residues" evidence="1">
    <location>
        <begin position="116"/>
        <end position="138"/>
    </location>
</feature>
<name>A0A8H6FWH6_9LECA</name>
<accession>A0A8H6FWH6</accession>
<proteinExistence type="predicted"/>
<sequence length="157" mass="17136">MFATPNITGDENPVLDLVLLSTNSHMTVPMAGTPTIADTVHLVSSVCLPDKRTVTKRLCNALPSPLRRIPDDETGKRCNFVVFQGDVFNESPFVKGPLPPSLPISYPDRMPRRSRSCQLSTTTTPFPGIASSATSAPRVSSPRLYASRSRSRRHSTL</sequence>
<dbReference type="AlphaFoldDB" id="A0A8H6FWH6"/>
<reference evidence="2 3" key="1">
    <citation type="journal article" date="2020" name="Genomics">
        <title>Complete, high-quality genomes from long-read metagenomic sequencing of two wolf lichen thalli reveals enigmatic genome architecture.</title>
        <authorList>
            <person name="McKenzie S.K."/>
            <person name="Walston R.F."/>
            <person name="Allen J.L."/>
        </authorList>
    </citation>
    <scope>NUCLEOTIDE SEQUENCE [LARGE SCALE GENOMIC DNA]</scope>
    <source>
        <strain evidence="2">WasteWater2</strain>
    </source>
</reference>